<name>A0A7S1FPL5_9STRA</name>
<evidence type="ECO:0000313" key="3">
    <source>
        <dbReference type="EMBL" id="CAD8879694.1"/>
    </source>
</evidence>
<accession>A0A7S1FPL5</accession>
<feature type="region of interest" description="Disordered" evidence="1">
    <location>
        <begin position="104"/>
        <end position="130"/>
    </location>
</feature>
<feature type="signal peptide" evidence="2">
    <location>
        <begin position="1"/>
        <end position="30"/>
    </location>
</feature>
<evidence type="ECO:0000256" key="2">
    <source>
        <dbReference type="SAM" id="SignalP"/>
    </source>
</evidence>
<organism evidence="3">
    <name type="scientific">Corethron hystrix</name>
    <dbReference type="NCBI Taxonomy" id="216773"/>
    <lineage>
        <taxon>Eukaryota</taxon>
        <taxon>Sar</taxon>
        <taxon>Stramenopiles</taxon>
        <taxon>Ochrophyta</taxon>
        <taxon>Bacillariophyta</taxon>
        <taxon>Coscinodiscophyceae</taxon>
        <taxon>Corethrophycidae</taxon>
        <taxon>Corethrales</taxon>
        <taxon>Corethraceae</taxon>
        <taxon>Corethron</taxon>
    </lineage>
</organism>
<keyword evidence="2" id="KW-0732">Signal</keyword>
<gene>
    <name evidence="3" type="ORF">CHYS00102_LOCUS6878</name>
</gene>
<feature type="compositionally biased region" description="Polar residues" evidence="1">
    <location>
        <begin position="120"/>
        <end position="130"/>
    </location>
</feature>
<proteinExistence type="predicted"/>
<dbReference type="EMBL" id="HBFR01009494">
    <property type="protein sequence ID" value="CAD8879694.1"/>
    <property type="molecule type" value="Transcribed_RNA"/>
</dbReference>
<reference evidence="3" key="1">
    <citation type="submission" date="2021-01" db="EMBL/GenBank/DDBJ databases">
        <authorList>
            <person name="Corre E."/>
            <person name="Pelletier E."/>
            <person name="Niang G."/>
            <person name="Scheremetjew M."/>
            <person name="Finn R."/>
            <person name="Kale V."/>
            <person name="Holt S."/>
            <person name="Cochrane G."/>
            <person name="Meng A."/>
            <person name="Brown T."/>
            <person name="Cohen L."/>
        </authorList>
    </citation>
    <scope>NUCLEOTIDE SEQUENCE</scope>
    <source>
        <strain evidence="3">308</strain>
    </source>
</reference>
<feature type="chain" id="PRO_5030911408" evidence="2">
    <location>
        <begin position="31"/>
        <end position="229"/>
    </location>
</feature>
<evidence type="ECO:0000256" key="1">
    <source>
        <dbReference type="SAM" id="MobiDB-lite"/>
    </source>
</evidence>
<feature type="compositionally biased region" description="Basic and acidic residues" evidence="1">
    <location>
        <begin position="104"/>
        <end position="119"/>
    </location>
</feature>
<protein>
    <submittedName>
        <fullName evidence="3">Uncharacterized protein</fullName>
    </submittedName>
</protein>
<dbReference type="AlphaFoldDB" id="A0A7S1FPL5"/>
<sequence>MDHNFPPICSLVLIVAAMTVVSLECGGVNGHRSSITFVHSTKALNSLALNSFTGIKLSHKLGSFRISNRYNSSLLLSTPLGYDDESLQRILADAKKLVEDTKVKIESEDKSKETEERLSDTSQISENMQSTIPKSAEERRLYLLDGVSPDSNGKVRPSAKLMEQLAEEEDWELRLIEEMFEDQIPQPSEMDKRLQKKDIGRSLMMLRRQLQDDDFRKVFNSRNPRIGES</sequence>